<accession>A0A7J7LPN9</accession>
<sequence>MRKFKGHLYVAFHVPNIQAPEESTEMVKTRSQSSRETVSHRIKQLYDELAMRYFGSINLNGLPLPPREESYEGMCEAEAALWRDDFHLYCQMQTVILHPMARKAALVARDRELVRKDGSGSVGTV</sequence>
<protein>
    <submittedName>
        <fullName evidence="1">Uncharacterized protein</fullName>
    </submittedName>
</protein>
<reference evidence="1 2" key="1">
    <citation type="journal article" date="2020" name="IScience">
        <title>Genome Sequencing of the Endangered Kingdonia uniflora (Circaeasteraceae, Ranunculales) Reveals Potential Mechanisms of Evolutionary Specialization.</title>
        <authorList>
            <person name="Sun Y."/>
            <person name="Deng T."/>
            <person name="Zhang A."/>
            <person name="Moore M.J."/>
            <person name="Landis J.B."/>
            <person name="Lin N."/>
            <person name="Zhang H."/>
            <person name="Zhang X."/>
            <person name="Huang J."/>
            <person name="Zhang X."/>
            <person name="Sun H."/>
            <person name="Wang H."/>
        </authorList>
    </citation>
    <scope>NUCLEOTIDE SEQUENCE [LARGE SCALE GENOMIC DNA]</scope>
    <source>
        <strain evidence="1">TB1705</strain>
        <tissue evidence="1">Leaf</tissue>
    </source>
</reference>
<comment type="caution">
    <text evidence="1">The sequence shown here is derived from an EMBL/GenBank/DDBJ whole genome shotgun (WGS) entry which is preliminary data.</text>
</comment>
<dbReference type="Proteomes" id="UP000541444">
    <property type="component" value="Unassembled WGS sequence"/>
</dbReference>
<name>A0A7J7LPN9_9MAGN</name>
<dbReference type="AlphaFoldDB" id="A0A7J7LPN9"/>
<organism evidence="1 2">
    <name type="scientific">Kingdonia uniflora</name>
    <dbReference type="NCBI Taxonomy" id="39325"/>
    <lineage>
        <taxon>Eukaryota</taxon>
        <taxon>Viridiplantae</taxon>
        <taxon>Streptophyta</taxon>
        <taxon>Embryophyta</taxon>
        <taxon>Tracheophyta</taxon>
        <taxon>Spermatophyta</taxon>
        <taxon>Magnoliopsida</taxon>
        <taxon>Ranunculales</taxon>
        <taxon>Circaeasteraceae</taxon>
        <taxon>Kingdonia</taxon>
    </lineage>
</organism>
<dbReference type="EMBL" id="JACGCM010002114">
    <property type="protein sequence ID" value="KAF6144631.1"/>
    <property type="molecule type" value="Genomic_DNA"/>
</dbReference>
<proteinExistence type="predicted"/>
<evidence type="ECO:0000313" key="2">
    <source>
        <dbReference type="Proteomes" id="UP000541444"/>
    </source>
</evidence>
<evidence type="ECO:0000313" key="1">
    <source>
        <dbReference type="EMBL" id="KAF6144631.1"/>
    </source>
</evidence>
<gene>
    <name evidence="1" type="ORF">GIB67_006123</name>
</gene>
<keyword evidence="2" id="KW-1185">Reference proteome</keyword>